<evidence type="ECO:0000313" key="2">
    <source>
        <dbReference type="EMBL" id="QDS87159.1"/>
    </source>
</evidence>
<protein>
    <submittedName>
        <fullName evidence="2">Uncharacterized protein</fullName>
    </submittedName>
</protein>
<dbReference type="AlphaFoldDB" id="A0A517LX20"/>
<dbReference type="RefSeq" id="WP_145343341.1">
    <property type="nucleotide sequence ID" value="NZ_CP036261.1"/>
</dbReference>
<feature type="transmembrane region" description="Helical" evidence="1">
    <location>
        <begin position="121"/>
        <end position="141"/>
    </location>
</feature>
<dbReference type="KEGG" id="ruv:EC9_13360"/>
<gene>
    <name evidence="2" type="ORF">EC9_13360</name>
</gene>
<reference evidence="2 3" key="1">
    <citation type="submission" date="2019-02" db="EMBL/GenBank/DDBJ databases">
        <title>Deep-cultivation of Planctomycetes and their phenomic and genomic characterization uncovers novel biology.</title>
        <authorList>
            <person name="Wiegand S."/>
            <person name="Jogler M."/>
            <person name="Boedeker C."/>
            <person name="Pinto D."/>
            <person name="Vollmers J."/>
            <person name="Rivas-Marin E."/>
            <person name="Kohn T."/>
            <person name="Peeters S.H."/>
            <person name="Heuer A."/>
            <person name="Rast P."/>
            <person name="Oberbeckmann S."/>
            <person name="Bunk B."/>
            <person name="Jeske O."/>
            <person name="Meyerdierks A."/>
            <person name="Storesund J.E."/>
            <person name="Kallscheuer N."/>
            <person name="Luecker S."/>
            <person name="Lage O.M."/>
            <person name="Pohl T."/>
            <person name="Merkel B.J."/>
            <person name="Hornburger P."/>
            <person name="Mueller R.-W."/>
            <person name="Bruemmer F."/>
            <person name="Labrenz M."/>
            <person name="Spormann A.M."/>
            <person name="Op den Camp H."/>
            <person name="Overmann J."/>
            <person name="Amann R."/>
            <person name="Jetten M.S.M."/>
            <person name="Mascher T."/>
            <person name="Medema M.H."/>
            <person name="Devos D.P."/>
            <person name="Kaster A.-K."/>
            <person name="Ovreas L."/>
            <person name="Rohde M."/>
            <person name="Galperin M.Y."/>
            <person name="Jogler C."/>
        </authorList>
    </citation>
    <scope>NUCLEOTIDE SEQUENCE [LARGE SCALE GENOMIC DNA]</scope>
    <source>
        <strain evidence="2 3">EC9</strain>
    </source>
</reference>
<dbReference type="OrthoDB" id="290077at2"/>
<keyword evidence="1" id="KW-1133">Transmembrane helix</keyword>
<keyword evidence="3" id="KW-1185">Reference proteome</keyword>
<accession>A0A517LX20</accession>
<dbReference type="Proteomes" id="UP000319557">
    <property type="component" value="Chromosome"/>
</dbReference>
<dbReference type="EMBL" id="CP036261">
    <property type="protein sequence ID" value="QDS87159.1"/>
    <property type="molecule type" value="Genomic_DNA"/>
</dbReference>
<evidence type="ECO:0000313" key="3">
    <source>
        <dbReference type="Proteomes" id="UP000319557"/>
    </source>
</evidence>
<keyword evidence="1" id="KW-0472">Membrane</keyword>
<sequence length="171" mass="18997">MSAVRSQDAFFRCPVTGKCAVGSLKVGRKRIPVTVIATSIDGFTLCVGKRYAKRIRENCSWTLVLLNERSRVTPQWMFNDADGDTKLSVRRLQDLTPQEGVRRSWFVWNHRSQDSGASTSGIALGGMLLLITAIVCLPGIGDDLGSAPWIRSFLREALRHLGMSVRQFLNS</sequence>
<name>A0A517LX20_9BACT</name>
<organism evidence="2 3">
    <name type="scientific">Rosistilla ulvae</name>
    <dbReference type="NCBI Taxonomy" id="1930277"/>
    <lineage>
        <taxon>Bacteria</taxon>
        <taxon>Pseudomonadati</taxon>
        <taxon>Planctomycetota</taxon>
        <taxon>Planctomycetia</taxon>
        <taxon>Pirellulales</taxon>
        <taxon>Pirellulaceae</taxon>
        <taxon>Rosistilla</taxon>
    </lineage>
</organism>
<keyword evidence="1" id="KW-0812">Transmembrane</keyword>
<evidence type="ECO:0000256" key="1">
    <source>
        <dbReference type="SAM" id="Phobius"/>
    </source>
</evidence>
<proteinExistence type="predicted"/>